<dbReference type="EMBL" id="CAXLJM020000003">
    <property type="protein sequence ID" value="CAL8068969.1"/>
    <property type="molecule type" value="Genomic_DNA"/>
</dbReference>
<dbReference type="Pfam" id="PF00856">
    <property type="entry name" value="SET"/>
    <property type="match status" value="1"/>
</dbReference>
<evidence type="ECO:0000313" key="10">
    <source>
        <dbReference type="Proteomes" id="UP001642540"/>
    </source>
</evidence>
<evidence type="ECO:0000256" key="7">
    <source>
        <dbReference type="ARBA" id="ARBA00023242"/>
    </source>
</evidence>
<comment type="subcellular location">
    <subcellularLocation>
        <location evidence="2">Chromosome</location>
    </subcellularLocation>
    <subcellularLocation>
        <location evidence="1">Nucleus</location>
    </subcellularLocation>
</comment>
<protein>
    <recommendedName>
        <fullName evidence="8">SET domain-containing protein</fullName>
    </recommendedName>
</protein>
<evidence type="ECO:0000256" key="1">
    <source>
        <dbReference type="ARBA" id="ARBA00004123"/>
    </source>
</evidence>
<evidence type="ECO:0000313" key="9">
    <source>
        <dbReference type="EMBL" id="CAL8068969.1"/>
    </source>
</evidence>
<evidence type="ECO:0000256" key="4">
    <source>
        <dbReference type="ARBA" id="ARBA00022603"/>
    </source>
</evidence>
<accession>A0ABP1PKX3</accession>
<keyword evidence="5" id="KW-0808">Transferase</keyword>
<name>A0ABP1PKX3_9HEXA</name>
<dbReference type="InterPro" id="IPR046341">
    <property type="entry name" value="SET_dom_sf"/>
</dbReference>
<reference evidence="9 10" key="1">
    <citation type="submission" date="2024-08" db="EMBL/GenBank/DDBJ databases">
        <authorList>
            <person name="Cucini C."/>
            <person name="Frati F."/>
        </authorList>
    </citation>
    <scope>NUCLEOTIDE SEQUENCE [LARGE SCALE GENOMIC DNA]</scope>
</reference>
<keyword evidence="4" id="KW-0489">Methyltransferase</keyword>
<dbReference type="InterPro" id="IPR001214">
    <property type="entry name" value="SET_dom"/>
</dbReference>
<feature type="domain" description="SET" evidence="8">
    <location>
        <begin position="80"/>
        <end position="200"/>
    </location>
</feature>
<dbReference type="SMART" id="SM00317">
    <property type="entry name" value="SET"/>
    <property type="match status" value="1"/>
</dbReference>
<keyword evidence="3" id="KW-0158">Chromosome</keyword>
<keyword evidence="6" id="KW-0949">S-adenosyl-L-methionine</keyword>
<evidence type="ECO:0000256" key="5">
    <source>
        <dbReference type="ARBA" id="ARBA00022679"/>
    </source>
</evidence>
<evidence type="ECO:0000256" key="6">
    <source>
        <dbReference type="ARBA" id="ARBA00022691"/>
    </source>
</evidence>
<comment type="caution">
    <text evidence="9">The sequence shown here is derived from an EMBL/GenBank/DDBJ whole genome shotgun (WGS) entry which is preliminary data.</text>
</comment>
<gene>
    <name evidence="9" type="ORF">ODALV1_LOCUS549</name>
</gene>
<evidence type="ECO:0000259" key="8">
    <source>
        <dbReference type="PROSITE" id="PS50280"/>
    </source>
</evidence>
<dbReference type="Proteomes" id="UP001642540">
    <property type="component" value="Unassembled WGS sequence"/>
</dbReference>
<sequence length="331" mass="37694">MDKYLQIRKDECSKAPSSPFLNFKNGQCLLQDVSNMEVPKCRCKRSCNTQYCENLAERRQCKKTCPAIKCQNRWGDCVNEKIYMNVFCVGTPQDGVGISAKLDLKMGLIVGEYVGEYLTREVYQERRSTVYKNKQHFYGIEVESAYIDANKFGNFSKFINHCKTYPNLVTEIWRVDELPRLYFRTLCDIPKGTELTFDYNMKDFDPQPCRCSTCSPNKSAISFKPSCFKKQPELLLERQSLRSTLKTLVDMESQTGDINAGIIDPSILPSVPVELAIPAAASDVEESTHSANIAFHVLDENVATSTTTEIKKRKRIVESDGDFYCTIQECT</sequence>
<dbReference type="PANTHER" id="PTHR22884">
    <property type="entry name" value="SET DOMAIN PROTEINS"/>
    <property type="match status" value="1"/>
</dbReference>
<keyword evidence="10" id="KW-1185">Reference proteome</keyword>
<evidence type="ECO:0000256" key="3">
    <source>
        <dbReference type="ARBA" id="ARBA00022454"/>
    </source>
</evidence>
<dbReference type="InterPro" id="IPR050777">
    <property type="entry name" value="SET2_Histone-Lys_MeTrsfase"/>
</dbReference>
<dbReference type="PROSITE" id="PS50280">
    <property type="entry name" value="SET"/>
    <property type="match status" value="1"/>
</dbReference>
<evidence type="ECO:0000256" key="2">
    <source>
        <dbReference type="ARBA" id="ARBA00004286"/>
    </source>
</evidence>
<dbReference type="Gene3D" id="2.170.270.10">
    <property type="entry name" value="SET domain"/>
    <property type="match status" value="1"/>
</dbReference>
<proteinExistence type="predicted"/>
<dbReference type="SUPFAM" id="SSF82199">
    <property type="entry name" value="SET domain"/>
    <property type="match status" value="1"/>
</dbReference>
<organism evidence="9 10">
    <name type="scientific">Orchesella dallaii</name>
    <dbReference type="NCBI Taxonomy" id="48710"/>
    <lineage>
        <taxon>Eukaryota</taxon>
        <taxon>Metazoa</taxon>
        <taxon>Ecdysozoa</taxon>
        <taxon>Arthropoda</taxon>
        <taxon>Hexapoda</taxon>
        <taxon>Collembola</taxon>
        <taxon>Entomobryomorpha</taxon>
        <taxon>Entomobryoidea</taxon>
        <taxon>Orchesellidae</taxon>
        <taxon>Orchesellinae</taxon>
        <taxon>Orchesella</taxon>
    </lineage>
</organism>
<keyword evidence="7" id="KW-0539">Nucleus</keyword>